<gene>
    <name evidence="1" type="ORF">JCM19235_2411</name>
</gene>
<dbReference type="GO" id="GO:0004846">
    <property type="term" value="F:urate oxidase activity"/>
    <property type="evidence" value="ECO:0007669"/>
    <property type="project" value="UniProtKB-EC"/>
</dbReference>
<dbReference type="STRING" id="990268.JCM19235_2411"/>
<accession>A0A090RWT5</accession>
<dbReference type="EMBL" id="BBMR01000003">
    <property type="protein sequence ID" value="GAL18988.1"/>
    <property type="molecule type" value="Genomic_DNA"/>
</dbReference>
<dbReference type="AlphaFoldDB" id="A0A090RWT5"/>
<proteinExistence type="predicted"/>
<protein>
    <submittedName>
        <fullName evidence="1">Urate oxidase</fullName>
        <ecNumber evidence="1">1.7.3.3</ecNumber>
    </submittedName>
</protein>
<dbReference type="SUPFAM" id="SSF158694">
    <property type="entry name" value="UraD-Like"/>
    <property type="match status" value="1"/>
</dbReference>
<reference evidence="1 2" key="1">
    <citation type="submission" date="2014-09" db="EMBL/GenBank/DDBJ databases">
        <title>Vibrio maritimus JCM 19235. (C45) whole genome shotgun sequence.</title>
        <authorList>
            <person name="Sawabe T."/>
            <person name="Meirelles P."/>
            <person name="Nakanishi M."/>
            <person name="Sayaka M."/>
            <person name="Hattori M."/>
            <person name="Ohkuma M."/>
        </authorList>
    </citation>
    <scope>NUCLEOTIDE SEQUENCE [LARGE SCALE GENOMIC DNA]</scope>
    <source>
        <strain evidence="2">JCM19235</strain>
    </source>
</reference>
<comment type="caution">
    <text evidence="1">The sequence shown here is derived from an EMBL/GenBank/DDBJ whole genome shotgun (WGS) entry which is preliminary data.</text>
</comment>
<organism evidence="1 2">
    <name type="scientific">Vibrio maritimus</name>
    <dbReference type="NCBI Taxonomy" id="990268"/>
    <lineage>
        <taxon>Bacteria</taxon>
        <taxon>Pseudomonadati</taxon>
        <taxon>Pseudomonadota</taxon>
        <taxon>Gammaproteobacteria</taxon>
        <taxon>Vibrionales</taxon>
        <taxon>Vibrionaceae</taxon>
        <taxon>Vibrio</taxon>
    </lineage>
</organism>
<name>A0A090RWT5_9VIBR</name>
<evidence type="ECO:0000313" key="2">
    <source>
        <dbReference type="Proteomes" id="UP000029228"/>
    </source>
</evidence>
<evidence type="ECO:0000313" key="1">
    <source>
        <dbReference type="EMBL" id="GAL18988.1"/>
    </source>
</evidence>
<dbReference type="Proteomes" id="UP000029228">
    <property type="component" value="Unassembled WGS sequence"/>
</dbReference>
<keyword evidence="1" id="KW-0560">Oxidoreductase</keyword>
<sequence length="45" mass="4799">MSMTLLNATETKQLDLINAHPDLAGRAAINGELTAARQPNKLVPV</sequence>
<dbReference type="EC" id="1.7.3.3" evidence="1"/>
<keyword evidence="2" id="KW-1185">Reference proteome</keyword>
<dbReference type="InterPro" id="IPR036778">
    <property type="entry name" value="OHCU_decarboxylase_sf"/>
</dbReference>